<comment type="caution">
    <text evidence="1">The sequence shown here is derived from an EMBL/GenBank/DDBJ whole genome shotgun (WGS) entry which is preliminary data.</text>
</comment>
<reference evidence="1 2" key="1">
    <citation type="journal article" date="2022" name="New Phytol.">
        <title>Ecological generalism drives hyperdiversity of secondary metabolite gene clusters in xylarialean endophytes.</title>
        <authorList>
            <person name="Franco M.E.E."/>
            <person name="Wisecaver J.H."/>
            <person name="Arnold A.E."/>
            <person name="Ju Y.M."/>
            <person name="Slot J.C."/>
            <person name="Ahrendt S."/>
            <person name="Moore L.P."/>
            <person name="Eastman K.E."/>
            <person name="Scott K."/>
            <person name="Konkel Z."/>
            <person name="Mondo S.J."/>
            <person name="Kuo A."/>
            <person name="Hayes R.D."/>
            <person name="Haridas S."/>
            <person name="Andreopoulos B."/>
            <person name="Riley R."/>
            <person name="LaButti K."/>
            <person name="Pangilinan J."/>
            <person name="Lipzen A."/>
            <person name="Amirebrahimi M."/>
            <person name="Yan J."/>
            <person name="Adam C."/>
            <person name="Keymanesh K."/>
            <person name="Ng V."/>
            <person name="Louie K."/>
            <person name="Northen T."/>
            <person name="Drula E."/>
            <person name="Henrissat B."/>
            <person name="Hsieh H.M."/>
            <person name="Youens-Clark K."/>
            <person name="Lutzoni F."/>
            <person name="Miadlikowska J."/>
            <person name="Eastwood D.C."/>
            <person name="Hamelin R.C."/>
            <person name="Grigoriev I.V."/>
            <person name="U'Ren J.M."/>
        </authorList>
    </citation>
    <scope>NUCLEOTIDE SEQUENCE [LARGE SCALE GENOMIC DNA]</scope>
    <source>
        <strain evidence="1 2">ER1909</strain>
    </source>
</reference>
<accession>A0ACC0DFT3</accession>
<keyword evidence="2" id="KW-1185">Reference proteome</keyword>
<proteinExistence type="predicted"/>
<evidence type="ECO:0000313" key="2">
    <source>
        <dbReference type="Proteomes" id="UP001497680"/>
    </source>
</evidence>
<gene>
    <name evidence="1" type="ORF">F4821DRAFT_227695</name>
</gene>
<protein>
    <submittedName>
        <fullName evidence="1">WD40 repeat-like protein</fullName>
    </submittedName>
</protein>
<dbReference type="EMBL" id="MU394288">
    <property type="protein sequence ID" value="KAI6091197.1"/>
    <property type="molecule type" value="Genomic_DNA"/>
</dbReference>
<dbReference type="Proteomes" id="UP001497680">
    <property type="component" value="Unassembled WGS sequence"/>
</dbReference>
<evidence type="ECO:0000313" key="1">
    <source>
        <dbReference type="EMBL" id="KAI6091197.1"/>
    </source>
</evidence>
<sequence>MVMSTDNGLLAAVLDEPAASSSASFYSHDTGMDPGDQQDNFPRPMTANPFKRSRIGSTSAPWHRRPKSLVLDEHDFPRRLSELAIEDGHHDNEAPKSADSLKGKIRRASLSLKGIVRRDRRGSEPVTDGHNARPTTSHKAWHKLRQAASFRHSRTSYGNHGNLETIYSPVETDFPRFPVPGNSLAPPFIPRHTGAAAKASAAWQNEHARFYQDAVSFPESQNDRESGIGIPLASTSQINVPMEQGASVIKRDFITQLPSELAVQILSYLNAAQLVNASMVSRDWFAAIQDQYIWRQSFLSTKTSTFATGLSIQPGTGAGVPTIRPGNNWRKIYRAREELDKRWRMGKQACAVFLNGHMDSVYCQQFDENKIITGSRDRTIRIWDMRSLQCRLIIGPPDVVNDSSILFDATGHPTHFALYPNNQRINPSVPVTVSFPTHHSASILCLQYDDEILVTGSSDSTCIVYNVRSGYRPVRRLQFHTAAVLDLAFNDKYIVTCSKDCSIGVWDRATGTLIKQLLGHTGPVNAVQLRGNTLVSCSGDFSVKLWNIDSGKVIREFMGHTKGLACSQFSEDGRFVASAGSDKIIRIWDANTGECIREIAAHSGLVRSLHIDNISGRLISGSYDTDIKVFDMETGEQQLDFPGWHASWVLSAQSDYRRIVSTGQDAKILIMDFGADVEDIKMLESTRKQEGTTDICNAGFI</sequence>
<organism evidence="1 2">
    <name type="scientific">Hypoxylon rubiginosum</name>
    <dbReference type="NCBI Taxonomy" id="110542"/>
    <lineage>
        <taxon>Eukaryota</taxon>
        <taxon>Fungi</taxon>
        <taxon>Dikarya</taxon>
        <taxon>Ascomycota</taxon>
        <taxon>Pezizomycotina</taxon>
        <taxon>Sordariomycetes</taxon>
        <taxon>Xylariomycetidae</taxon>
        <taxon>Xylariales</taxon>
        <taxon>Hypoxylaceae</taxon>
        <taxon>Hypoxylon</taxon>
    </lineage>
</organism>
<name>A0ACC0DFT3_9PEZI</name>